<sequence length="353" mass="37925">MRRTFSIVLAGALIVGVVIAIVQGRGSSGGTVTVRGVIGSEKQAFFDDPAVRKVLAARGLKVEVDPAGSREIATSVDLGRYDFAFPSSSPAADKIRQTRQTGRYTPFSSPMVIATFQPIAELLEKAGVAERSPVWTFDVARYLDLVARNVRWDGLKGNTAYPVRKNVLVSTTDPRSSNSAAMYLAIASYVANGDAVVRNPAEERKVLPALSRLFLDQGYTDNSSEGPFADYLALGMGKTPLVCAYEAQFVDAAVRGRLKPGMVLMYPSPTVLSKHTLIPLDGKGDRVGRLLSTDPQLQRLAARHGFRTADPAQFAAVAGDRRVPVAPDLIDVVDTPSYDTLEHLLTGVAKAYG</sequence>
<dbReference type="AlphaFoldDB" id="A0A2P4UFL5"/>
<dbReference type="RefSeq" id="WP_103563026.1">
    <property type="nucleotide sequence ID" value="NZ_MTBP01000002.1"/>
</dbReference>
<evidence type="ECO:0000313" key="2">
    <source>
        <dbReference type="Proteomes" id="UP000242367"/>
    </source>
</evidence>
<dbReference type="EMBL" id="MTBP01000002">
    <property type="protein sequence ID" value="POM23825.1"/>
    <property type="molecule type" value="Genomic_DNA"/>
</dbReference>
<gene>
    <name evidence="1" type="ORF">BTM25_24510</name>
</gene>
<keyword evidence="2" id="KW-1185">Reference proteome</keyword>
<proteinExistence type="predicted"/>
<accession>A0A2P4UFL5</accession>
<dbReference type="Proteomes" id="UP000242367">
    <property type="component" value="Unassembled WGS sequence"/>
</dbReference>
<protein>
    <recommendedName>
        <fullName evidence="3">Extracellular solute-binding protein</fullName>
    </recommendedName>
</protein>
<evidence type="ECO:0008006" key="3">
    <source>
        <dbReference type="Google" id="ProtNLM"/>
    </source>
</evidence>
<organism evidence="1 2">
    <name type="scientific">Actinomadura rubteroloni</name>
    <dbReference type="NCBI Taxonomy" id="1926885"/>
    <lineage>
        <taxon>Bacteria</taxon>
        <taxon>Bacillati</taxon>
        <taxon>Actinomycetota</taxon>
        <taxon>Actinomycetes</taxon>
        <taxon>Streptosporangiales</taxon>
        <taxon>Thermomonosporaceae</taxon>
        <taxon>Actinomadura</taxon>
    </lineage>
</organism>
<reference evidence="1 2" key="1">
    <citation type="journal article" date="2017" name="Chemistry">
        <title>Isolation, Biosynthesis and Chemical Modifications of Rubterolones A-F: Rare Tropolone Alkaloids from Actinomadura sp. 5-2.</title>
        <authorList>
            <person name="Guo H."/>
            <person name="Benndorf R."/>
            <person name="Leichnitz D."/>
            <person name="Klassen J.L."/>
            <person name="Vollmers J."/>
            <person name="Gorls H."/>
            <person name="Steinacker M."/>
            <person name="Weigel C."/>
            <person name="Dahse H.M."/>
            <person name="Kaster A.K."/>
            <person name="de Beer Z.W."/>
            <person name="Poulsen M."/>
            <person name="Beemelmanns C."/>
        </authorList>
    </citation>
    <scope>NUCLEOTIDE SEQUENCE [LARGE SCALE GENOMIC DNA]</scope>
    <source>
        <strain evidence="1 2">5-2</strain>
    </source>
</reference>
<evidence type="ECO:0000313" key="1">
    <source>
        <dbReference type="EMBL" id="POM23825.1"/>
    </source>
</evidence>
<comment type="caution">
    <text evidence="1">The sequence shown here is derived from an EMBL/GenBank/DDBJ whole genome shotgun (WGS) entry which is preliminary data.</text>
</comment>
<name>A0A2P4UFL5_9ACTN</name>